<dbReference type="VEuPathDB" id="AmoebaDB:DICPUDRAFT_86401"/>
<protein>
    <recommendedName>
        <fullName evidence="3">DUF4269 domain-containing protein</fullName>
    </recommendedName>
</protein>
<sequence length="183" mass="21779">MADLNKFNNIEFLKDGNEVQKRSYQIIKDNRIMEILQDFQPLLTGTIPIEINTESSDLDIICYWENNERKQELKSIMLKEFSKFTDFNIREYIREGKEVLFSDFKIDGMEFEIFTQNIPTKQQNAYRHMVVEYQILLEKDQDFKNEIINLKKSGLRTEPAFGKLLNISGNPYDELLVFKHSYN</sequence>
<dbReference type="EMBL" id="GL870970">
    <property type="protein sequence ID" value="EGC38736.1"/>
    <property type="molecule type" value="Genomic_DNA"/>
</dbReference>
<dbReference type="InterPro" id="IPR025365">
    <property type="entry name" value="DUF4269"/>
</dbReference>
<dbReference type="Pfam" id="PF14091">
    <property type="entry name" value="DUF4269"/>
    <property type="match status" value="1"/>
</dbReference>
<proteinExistence type="predicted"/>
<evidence type="ECO:0000313" key="1">
    <source>
        <dbReference type="EMBL" id="EGC38736.1"/>
    </source>
</evidence>
<accession>F0ZBF3</accession>
<reference evidence="2" key="1">
    <citation type="journal article" date="2011" name="Genome Biol.">
        <title>Comparative genomics of the social amoebae Dictyostelium discoideum and Dictyostelium purpureum.</title>
        <authorList>
            <consortium name="US DOE Joint Genome Institute (JGI-PGF)"/>
            <person name="Sucgang R."/>
            <person name="Kuo A."/>
            <person name="Tian X."/>
            <person name="Salerno W."/>
            <person name="Parikh A."/>
            <person name="Feasley C.L."/>
            <person name="Dalin E."/>
            <person name="Tu H."/>
            <person name="Huang E."/>
            <person name="Barry K."/>
            <person name="Lindquist E."/>
            <person name="Shapiro H."/>
            <person name="Bruce D."/>
            <person name="Schmutz J."/>
            <person name="Salamov A."/>
            <person name="Fey P."/>
            <person name="Gaudet P."/>
            <person name="Anjard C."/>
            <person name="Babu M.M."/>
            <person name="Basu S."/>
            <person name="Bushmanova Y."/>
            <person name="van der Wel H."/>
            <person name="Katoh-Kurasawa M."/>
            <person name="Dinh C."/>
            <person name="Coutinho P.M."/>
            <person name="Saito T."/>
            <person name="Elias M."/>
            <person name="Schaap P."/>
            <person name="Kay R.R."/>
            <person name="Henrissat B."/>
            <person name="Eichinger L."/>
            <person name="Rivero F."/>
            <person name="Putnam N.H."/>
            <person name="West C.M."/>
            <person name="Loomis W.F."/>
            <person name="Chisholm R.L."/>
            <person name="Shaulsky G."/>
            <person name="Strassmann J.E."/>
            <person name="Queller D.C."/>
            <person name="Kuspa A."/>
            <person name="Grigoriev I.V."/>
        </authorList>
    </citation>
    <scope>NUCLEOTIDE SEQUENCE [LARGE SCALE GENOMIC DNA]</scope>
    <source>
        <strain evidence="2">QSDP1</strain>
    </source>
</reference>
<dbReference type="OMA" id="YKTEPAF"/>
<dbReference type="InParanoid" id="F0ZBF3"/>
<keyword evidence="2" id="KW-1185">Reference proteome</keyword>
<gene>
    <name evidence="1" type="ORF">DICPUDRAFT_86401</name>
</gene>
<dbReference type="AlphaFoldDB" id="F0ZBF3"/>
<organism evidence="1 2">
    <name type="scientific">Dictyostelium purpureum</name>
    <name type="common">Slime mold</name>
    <dbReference type="NCBI Taxonomy" id="5786"/>
    <lineage>
        <taxon>Eukaryota</taxon>
        <taxon>Amoebozoa</taxon>
        <taxon>Evosea</taxon>
        <taxon>Eumycetozoa</taxon>
        <taxon>Dictyostelia</taxon>
        <taxon>Dictyosteliales</taxon>
        <taxon>Dictyosteliaceae</taxon>
        <taxon>Dictyostelium</taxon>
    </lineage>
</organism>
<dbReference type="KEGG" id="dpp:DICPUDRAFT_86401"/>
<evidence type="ECO:0008006" key="3">
    <source>
        <dbReference type="Google" id="ProtNLM"/>
    </source>
</evidence>
<dbReference type="Proteomes" id="UP000001064">
    <property type="component" value="Unassembled WGS sequence"/>
</dbReference>
<dbReference type="GeneID" id="10506709"/>
<dbReference type="RefSeq" id="XP_003284727.1">
    <property type="nucleotide sequence ID" value="XM_003284679.1"/>
</dbReference>
<evidence type="ECO:0000313" key="2">
    <source>
        <dbReference type="Proteomes" id="UP000001064"/>
    </source>
</evidence>
<name>F0ZBF3_DICPU</name>
<dbReference type="OrthoDB" id="10396965at2759"/>
<dbReference type="eggNOG" id="ENOG502RHUA">
    <property type="taxonomic scope" value="Eukaryota"/>
</dbReference>